<feature type="compositionally biased region" description="Basic and acidic residues" evidence="12">
    <location>
        <begin position="435"/>
        <end position="450"/>
    </location>
</feature>
<dbReference type="PROSITE" id="PS51569">
    <property type="entry name" value="DOT1"/>
    <property type="match status" value="1"/>
</dbReference>
<feature type="compositionally biased region" description="Low complexity" evidence="12">
    <location>
        <begin position="420"/>
        <end position="434"/>
    </location>
</feature>
<comment type="catalytic activity">
    <reaction evidence="10 11">
        <text>L-lysyl(79)-[histone H3] + 3 S-adenosyl-L-methionine = N(6),N(6),N(6)-trimethyl-L-lysyl(79)-[histone H3] + 3 S-adenosyl-L-homocysteine + 3 H(+)</text>
        <dbReference type="Rhea" id="RHEA:60328"/>
        <dbReference type="Rhea" id="RHEA-COMP:15549"/>
        <dbReference type="Rhea" id="RHEA-COMP:15552"/>
        <dbReference type="ChEBI" id="CHEBI:15378"/>
        <dbReference type="ChEBI" id="CHEBI:29969"/>
        <dbReference type="ChEBI" id="CHEBI:57856"/>
        <dbReference type="ChEBI" id="CHEBI:59789"/>
        <dbReference type="ChEBI" id="CHEBI:61961"/>
        <dbReference type="EC" id="2.1.1.360"/>
    </reaction>
</comment>
<organism evidence="14">
    <name type="scientific">Aceria tosichella</name>
    <name type="common">wheat curl mite</name>
    <dbReference type="NCBI Taxonomy" id="561515"/>
    <lineage>
        <taxon>Eukaryota</taxon>
        <taxon>Metazoa</taxon>
        <taxon>Ecdysozoa</taxon>
        <taxon>Arthropoda</taxon>
        <taxon>Chelicerata</taxon>
        <taxon>Arachnida</taxon>
        <taxon>Acari</taxon>
        <taxon>Acariformes</taxon>
        <taxon>Trombidiformes</taxon>
        <taxon>Prostigmata</taxon>
        <taxon>Eupodina</taxon>
        <taxon>Eriophyoidea</taxon>
        <taxon>Eriophyidae</taxon>
        <taxon>Eriophyinae</taxon>
        <taxon>Aceriini</taxon>
        <taxon>Aceria</taxon>
    </lineage>
</organism>
<evidence type="ECO:0000256" key="4">
    <source>
        <dbReference type="ARBA" id="ARBA00022603"/>
    </source>
</evidence>
<feature type="compositionally biased region" description="Polar residues" evidence="12">
    <location>
        <begin position="812"/>
        <end position="831"/>
    </location>
</feature>
<feature type="compositionally biased region" description="Polar residues" evidence="12">
    <location>
        <begin position="498"/>
        <end position="523"/>
    </location>
</feature>
<dbReference type="CDD" id="cd02440">
    <property type="entry name" value="AdoMet_MTases"/>
    <property type="match status" value="1"/>
</dbReference>
<dbReference type="EMBL" id="GGYP01000970">
    <property type="protein sequence ID" value="MDE45741.1"/>
    <property type="molecule type" value="Transcribed_RNA"/>
</dbReference>
<comment type="subcellular location">
    <subcellularLocation>
        <location evidence="1 11">Nucleus</location>
    </subcellularLocation>
</comment>
<feature type="compositionally biased region" description="Polar residues" evidence="12">
    <location>
        <begin position="579"/>
        <end position="593"/>
    </location>
</feature>
<sequence length="849" mass="94243">MSNTKPDIVLNSPVGGKPAIYKWPLSYVSKGQKIDGAEEIIETMRWVAKEFVEFKPAIENILPNQPDPKSYEFIKGLCDRYNKILEMVTKMNKGTSVAPKTSSRASPGLLKHIIQQVYNYAVADPTELNKYSPFSSETYGETSFEFMAQLIEKNQFRPKENDTFIDLGSGVGHLVLQMAASVDCKKCYGIEISDVPAGYAKVMEDRFKFWMNWHGKIYTEFELLHGDFFANKYVDIIKNATYILVNNYAFKPEVDHKLKQRFLDLKDGVQILSSKPFCSPKARVTERHLTDIGSIMRVVEIHPELRNDTVSWTPKPLPYYLHILDASPVEKYYERKKRRQGRSVDRGRPGKRRKTGKGSGSDADSDYNDHVVGATTRAAWSKLWNSTNASNRASADSVKSSRNNSTDTENYESAIENEESTNATAEATSAAPTKSTKENETPTKREKKIQDTQGAATEKLSSPAQGTSAQTKASQSASQAAKSCLDKKRDYASKKDGPNTSQNEKSYSCLTKTSDSSNGSSPSKVPPLVIKVTPPVESKAVEEQLPKSAAHSRNETQKSNTKVNDENGKQLRQRKRPTPAQSTNDKAQPSSPAKETGKQGSKGSQASGQNSAPSASVTRGSKRALQAAAKSTVKASPAAKRGSDNKSSLDLLHTKTIESVSSNAGYFPQPAPGCEDYNLRSIMETPSLPKVTIKDVGMYSDYVKRSEDRCLELIRGELDKFLKKTLQPGCREILTEQIRLEQMKKAMLIREMNDLQRYIKLLSDRIPKVMKPHCDQLSIKNNPRSIVSQIGVQLKRHQELTTIIGQIEASMQANQRTMNPPAAHSNSNQCLSSPYRSSSSSATLDLSLK</sequence>
<feature type="compositionally biased region" description="Low complexity" evidence="12">
    <location>
        <begin position="467"/>
        <end position="483"/>
    </location>
</feature>
<name>A0A6G1S693_9ACAR</name>
<gene>
    <name evidence="14" type="primary">DOT1L</name>
    <name evidence="14" type="ORF">g.2079</name>
</gene>
<keyword evidence="7 11" id="KW-0156">Chromatin regulator</keyword>
<dbReference type="InterPro" id="IPR030445">
    <property type="entry name" value="H3-K79_meTrfase"/>
</dbReference>
<evidence type="ECO:0000256" key="5">
    <source>
        <dbReference type="ARBA" id="ARBA00022679"/>
    </source>
</evidence>
<comment type="miscellaneous">
    <text evidence="11">In contrast to other lysine histone methyltransferases, it does not contain a SET domain, suggesting the existence of another mechanism for methylation of lysine residues of histones.</text>
</comment>
<dbReference type="GO" id="GO:0006281">
    <property type="term" value="P:DNA repair"/>
    <property type="evidence" value="ECO:0007669"/>
    <property type="project" value="TreeGrafter"/>
</dbReference>
<protein>
    <recommendedName>
        <fullName evidence="3 11">Histone-lysine N-methyltransferase, H3 lysine-79 specific</fullName>
        <ecNumber evidence="2 11">2.1.1.360</ecNumber>
    </recommendedName>
    <alternativeName>
        <fullName evidence="9 11">Histone H3-K79 methyltransferase</fullName>
    </alternativeName>
</protein>
<dbReference type="GO" id="GO:0035097">
    <property type="term" value="C:histone methyltransferase complex"/>
    <property type="evidence" value="ECO:0007669"/>
    <property type="project" value="UniProtKB-ARBA"/>
</dbReference>
<dbReference type="PANTHER" id="PTHR21451:SF0">
    <property type="entry name" value="HISTONE-LYSINE N-METHYLTRANSFERASE, H3 LYSINE-79 SPECIFIC"/>
    <property type="match status" value="1"/>
</dbReference>
<feature type="compositionally biased region" description="Low complexity" evidence="12">
    <location>
        <begin position="832"/>
        <end position="841"/>
    </location>
</feature>
<evidence type="ECO:0000256" key="9">
    <source>
        <dbReference type="ARBA" id="ARBA00029821"/>
    </source>
</evidence>
<evidence type="ECO:0000256" key="12">
    <source>
        <dbReference type="SAM" id="MobiDB-lite"/>
    </source>
</evidence>
<evidence type="ECO:0000313" key="14">
    <source>
        <dbReference type="EMBL" id="MDE45741.1"/>
    </source>
</evidence>
<feature type="compositionally biased region" description="Low complexity" evidence="12">
    <location>
        <begin position="598"/>
        <end position="612"/>
    </location>
</feature>
<keyword evidence="4 11" id="KW-0489">Methyltransferase</keyword>
<accession>A0A6G1S693</accession>
<keyword evidence="5 11" id="KW-0808">Transferase</keyword>
<comment type="similarity">
    <text evidence="11">Belongs to the class I-like SAM-binding methyltransferase superfamily. DOT1 family.</text>
</comment>
<dbReference type="GO" id="GO:0140956">
    <property type="term" value="F:histone H3K79 trimethyltransferase activity"/>
    <property type="evidence" value="ECO:0007669"/>
    <property type="project" value="UniProtKB-EC"/>
</dbReference>
<reference evidence="14" key="1">
    <citation type="submission" date="2018-10" db="EMBL/GenBank/DDBJ databases">
        <title>Transcriptome assembly of Aceria tosichella (Wheat curl mite) Type 2.</title>
        <authorList>
            <person name="Scully E.D."/>
            <person name="Geib S.M."/>
            <person name="Palmer N.A."/>
            <person name="Gupta A.K."/>
            <person name="Sarath G."/>
            <person name="Tatineni S."/>
        </authorList>
    </citation>
    <scope>NUCLEOTIDE SEQUENCE</scope>
    <source>
        <strain evidence="14">LincolnNE</strain>
    </source>
</reference>
<dbReference type="FunFam" id="3.40.50.150:FF:000033">
    <property type="entry name" value="Histone-lysine N-methyltransferase, H3 lysine-79 specific"/>
    <property type="match status" value="1"/>
</dbReference>
<evidence type="ECO:0000256" key="6">
    <source>
        <dbReference type="ARBA" id="ARBA00022691"/>
    </source>
</evidence>
<dbReference type="InterPro" id="IPR025789">
    <property type="entry name" value="DOT1_dom"/>
</dbReference>
<evidence type="ECO:0000256" key="10">
    <source>
        <dbReference type="ARBA" id="ARBA00047770"/>
    </source>
</evidence>
<dbReference type="EC" id="2.1.1.360" evidence="2 11"/>
<dbReference type="Gene3D" id="3.40.50.150">
    <property type="entry name" value="Vaccinia Virus protein VP39"/>
    <property type="match status" value="1"/>
</dbReference>
<feature type="domain" description="DOT1" evidence="13">
    <location>
        <begin position="6"/>
        <end position="337"/>
    </location>
</feature>
<feature type="compositionally biased region" description="Polar residues" evidence="12">
    <location>
        <begin position="388"/>
        <end position="408"/>
    </location>
</feature>
<feature type="region of interest" description="Disordered" evidence="12">
    <location>
        <begin position="333"/>
        <end position="369"/>
    </location>
</feature>
<feature type="region of interest" description="Disordered" evidence="12">
    <location>
        <begin position="812"/>
        <end position="849"/>
    </location>
</feature>
<keyword evidence="8 11" id="KW-0539">Nucleus</keyword>
<evidence type="ECO:0000259" key="13">
    <source>
        <dbReference type="PROSITE" id="PS51569"/>
    </source>
</evidence>
<feature type="compositionally biased region" description="Basic and acidic residues" evidence="12">
    <location>
        <begin position="484"/>
        <end position="497"/>
    </location>
</feature>
<dbReference type="GO" id="GO:0000077">
    <property type="term" value="P:DNA damage checkpoint signaling"/>
    <property type="evidence" value="ECO:0007669"/>
    <property type="project" value="TreeGrafter"/>
</dbReference>
<evidence type="ECO:0000256" key="7">
    <source>
        <dbReference type="ARBA" id="ARBA00022853"/>
    </source>
</evidence>
<evidence type="ECO:0000256" key="1">
    <source>
        <dbReference type="ARBA" id="ARBA00004123"/>
    </source>
</evidence>
<comment type="function">
    <text evidence="11">Histone methyltransferase that specifically trimethylates histone H3 to form H3K79me3. This methylation is required for telomere silencing and for the pachytene checkpoint during the meiotic cell cycle by allowing the recruitment of RAD9 to double strand breaks. Nucleosomes are preferred as substrate compared to free histone.</text>
</comment>
<evidence type="ECO:0000256" key="11">
    <source>
        <dbReference type="RuleBase" id="RU271113"/>
    </source>
</evidence>
<dbReference type="PANTHER" id="PTHR21451">
    <property type="entry name" value="HISTONE H3 METHYLTRANSFERASE"/>
    <property type="match status" value="1"/>
</dbReference>
<dbReference type="GO" id="GO:0032259">
    <property type="term" value="P:methylation"/>
    <property type="evidence" value="ECO:0007669"/>
    <property type="project" value="UniProtKB-KW"/>
</dbReference>
<dbReference type="Gene3D" id="1.10.260.60">
    <property type="match status" value="1"/>
</dbReference>
<evidence type="ECO:0000256" key="8">
    <source>
        <dbReference type="ARBA" id="ARBA00023242"/>
    </source>
</evidence>
<feature type="region of interest" description="Disordered" evidence="12">
    <location>
        <begin position="388"/>
        <end position="650"/>
    </location>
</feature>
<proteinExistence type="inferred from homology"/>
<evidence type="ECO:0000256" key="2">
    <source>
        <dbReference type="ARBA" id="ARBA00012190"/>
    </source>
</evidence>
<dbReference type="SUPFAM" id="SSF53335">
    <property type="entry name" value="S-adenosyl-L-methionine-dependent methyltransferases"/>
    <property type="match status" value="1"/>
</dbReference>
<evidence type="ECO:0000256" key="3">
    <source>
        <dbReference type="ARBA" id="ARBA00020987"/>
    </source>
</evidence>
<dbReference type="InterPro" id="IPR029063">
    <property type="entry name" value="SAM-dependent_MTases_sf"/>
</dbReference>
<keyword evidence="6 11" id="KW-0949">S-adenosyl-L-methionine</keyword>
<feature type="compositionally biased region" description="Polar residues" evidence="12">
    <location>
        <begin position="451"/>
        <end position="466"/>
    </location>
</feature>
<dbReference type="AlphaFoldDB" id="A0A6G1S693"/>
<dbReference type="Pfam" id="PF08123">
    <property type="entry name" value="DOT1"/>
    <property type="match status" value="1"/>
</dbReference>